<protein>
    <submittedName>
        <fullName evidence="2">(apollo) hypothetical protein</fullName>
    </submittedName>
</protein>
<dbReference type="SMART" id="SM00700">
    <property type="entry name" value="JHBP"/>
    <property type="match status" value="1"/>
</dbReference>
<keyword evidence="3" id="KW-1185">Reference proteome</keyword>
<dbReference type="InterPro" id="IPR010562">
    <property type="entry name" value="Haemolymph_juvenile_hormone-bd"/>
</dbReference>
<proteinExistence type="predicted"/>
<feature type="signal peptide" evidence="1">
    <location>
        <begin position="1"/>
        <end position="18"/>
    </location>
</feature>
<evidence type="ECO:0000313" key="3">
    <source>
        <dbReference type="Proteomes" id="UP000691718"/>
    </source>
</evidence>
<dbReference type="Proteomes" id="UP000691718">
    <property type="component" value="Unassembled WGS sequence"/>
</dbReference>
<dbReference type="EMBL" id="CAJQZP010000065">
    <property type="protein sequence ID" value="CAG4935826.1"/>
    <property type="molecule type" value="Genomic_DNA"/>
</dbReference>
<dbReference type="OrthoDB" id="6591956at2759"/>
<dbReference type="AlphaFoldDB" id="A0A8S3W1K3"/>
<dbReference type="Pfam" id="PF06585">
    <property type="entry name" value="JHBP"/>
    <property type="match status" value="1"/>
</dbReference>
<dbReference type="GO" id="GO:0005615">
    <property type="term" value="C:extracellular space"/>
    <property type="evidence" value="ECO:0007669"/>
    <property type="project" value="TreeGrafter"/>
</dbReference>
<evidence type="ECO:0000256" key="1">
    <source>
        <dbReference type="SAM" id="SignalP"/>
    </source>
</evidence>
<organism evidence="2 3">
    <name type="scientific">Parnassius apollo</name>
    <name type="common">Apollo butterfly</name>
    <name type="synonym">Papilio apollo</name>
    <dbReference type="NCBI Taxonomy" id="110799"/>
    <lineage>
        <taxon>Eukaryota</taxon>
        <taxon>Metazoa</taxon>
        <taxon>Ecdysozoa</taxon>
        <taxon>Arthropoda</taxon>
        <taxon>Hexapoda</taxon>
        <taxon>Insecta</taxon>
        <taxon>Pterygota</taxon>
        <taxon>Neoptera</taxon>
        <taxon>Endopterygota</taxon>
        <taxon>Lepidoptera</taxon>
        <taxon>Glossata</taxon>
        <taxon>Ditrysia</taxon>
        <taxon>Papilionoidea</taxon>
        <taxon>Papilionidae</taxon>
        <taxon>Parnassiinae</taxon>
        <taxon>Parnassini</taxon>
        <taxon>Parnassius</taxon>
        <taxon>Parnassius</taxon>
    </lineage>
</organism>
<reference evidence="2" key="1">
    <citation type="submission" date="2021-04" db="EMBL/GenBank/DDBJ databases">
        <authorList>
            <person name="Tunstrom K."/>
        </authorList>
    </citation>
    <scope>NUCLEOTIDE SEQUENCE</scope>
</reference>
<sequence length="239" mass="26628">MHYLSLVFLTYLLSESSGSLAPFIKPCKSDDIECLKASTQIAIPYLGKGIPELGVPPGDSLTFKEINADQGELKLTFRDTKLVGTSKCQVINVVRDVKESTISIEIDCPSLITGLYKLDGKLLFVPAQGDGDFEIKTDKIKIFATLKYKTVNGDNGQKHWKITGYDYSYDLIERVHIKLENLFNGDETRAKPILDILNNSWKELITEIGAPIIKELIAKAVDSIKKFFLAVPTTELELL</sequence>
<name>A0A8S3W1K3_PARAO</name>
<evidence type="ECO:0000313" key="2">
    <source>
        <dbReference type="EMBL" id="CAG4935826.1"/>
    </source>
</evidence>
<keyword evidence="1" id="KW-0732">Signal</keyword>
<dbReference type="PANTHER" id="PTHR11008">
    <property type="entry name" value="PROTEIN TAKEOUT-LIKE PROTEIN"/>
    <property type="match status" value="1"/>
</dbReference>
<feature type="chain" id="PRO_5035865297" evidence="1">
    <location>
        <begin position="19"/>
        <end position="239"/>
    </location>
</feature>
<accession>A0A8S3W1K3</accession>
<dbReference type="PANTHER" id="PTHR11008:SF32">
    <property type="entry name" value="CIRCADIAN CLOCK-CONTROLLED PROTEIN DAYWAKE-RELATED"/>
    <property type="match status" value="1"/>
</dbReference>
<gene>
    <name evidence="2" type="ORF">PAPOLLO_LOCUS1059</name>
</gene>
<comment type="caution">
    <text evidence="2">The sequence shown here is derived from an EMBL/GenBank/DDBJ whole genome shotgun (WGS) entry which is preliminary data.</text>
</comment>